<dbReference type="AlphaFoldDB" id="A0AAD3XYU5"/>
<accession>A0AAD3XYU5</accession>
<comment type="caution">
    <text evidence="1">The sequence shown here is derived from an EMBL/GenBank/DDBJ whole genome shotgun (WGS) entry which is preliminary data.</text>
</comment>
<reference evidence="1" key="1">
    <citation type="submission" date="2023-05" db="EMBL/GenBank/DDBJ databases">
        <title>Nepenthes gracilis genome sequencing.</title>
        <authorList>
            <person name="Fukushima K."/>
        </authorList>
    </citation>
    <scope>NUCLEOTIDE SEQUENCE</scope>
    <source>
        <strain evidence="1">SING2019-196</strain>
    </source>
</reference>
<name>A0AAD3XYU5_NEPGR</name>
<protein>
    <submittedName>
        <fullName evidence="1">Uncharacterized protein</fullName>
    </submittedName>
</protein>
<organism evidence="1 2">
    <name type="scientific">Nepenthes gracilis</name>
    <name type="common">Slender pitcher plant</name>
    <dbReference type="NCBI Taxonomy" id="150966"/>
    <lineage>
        <taxon>Eukaryota</taxon>
        <taxon>Viridiplantae</taxon>
        <taxon>Streptophyta</taxon>
        <taxon>Embryophyta</taxon>
        <taxon>Tracheophyta</taxon>
        <taxon>Spermatophyta</taxon>
        <taxon>Magnoliopsida</taxon>
        <taxon>eudicotyledons</taxon>
        <taxon>Gunneridae</taxon>
        <taxon>Pentapetalae</taxon>
        <taxon>Caryophyllales</taxon>
        <taxon>Nepenthaceae</taxon>
        <taxon>Nepenthes</taxon>
    </lineage>
</organism>
<dbReference type="Proteomes" id="UP001279734">
    <property type="component" value="Unassembled WGS sequence"/>
</dbReference>
<keyword evidence="2" id="KW-1185">Reference proteome</keyword>
<dbReference type="EMBL" id="BSYO01000025">
    <property type="protein sequence ID" value="GMH22827.1"/>
    <property type="molecule type" value="Genomic_DNA"/>
</dbReference>
<evidence type="ECO:0000313" key="2">
    <source>
        <dbReference type="Proteomes" id="UP001279734"/>
    </source>
</evidence>
<sequence>MDLVSGNQIVAKVGLEYSWKPSCSDMCMGYCHHKEKCKKIPGALMPTKNPFILNEECCLSSPPLKEEPVKVVLPGFGDSIGALLIKAPNSFRLMAVVEGGEVQLDVRICPTVSGSQKGGILPGGSSVWWRLQEDSPVHSRTGNLPLNHGLKARGNIPGGPVVSKRHANLPMGHVPSRNYNRRILSLIKENGMPTASLDELKLDTWSYFWAENWESTLVGYFLDMDLVSGNQIVAKVGLEYSWKPSFSDMCMGYCHHKEKCKKIPGAPMPTKNPFILDEERCLSSPPLKEKPVKVVLPGFGDSIGALLIKASNSFRLMAAVEGGEVQADARICPTVSGSQKGGILPGGSSVWWRLQEDSPVHSRTGNLSLNHDTPVDIFKSLRESTMSVVWMAAGVADQVALAFCI</sequence>
<gene>
    <name evidence="1" type="ORF">Nepgr_024670</name>
</gene>
<evidence type="ECO:0000313" key="1">
    <source>
        <dbReference type="EMBL" id="GMH22827.1"/>
    </source>
</evidence>
<proteinExistence type="predicted"/>